<sequence length="104" mass="11110">MGNLNCNAASCMHNCDNQCCLNSICVEGSSACQCGETCCSDYEHQKPGATNMCHLPKDSLSISCEATNCIYNTNKKCDADHVDISGIKAVTEDDTVCTTFQARG</sequence>
<protein>
    <submittedName>
        <fullName evidence="4">DUF1540 domain-containing protein</fullName>
    </submittedName>
    <submittedName>
        <fullName evidence="3">Domain of Uncharacterized Function (DUF1540)</fullName>
    </submittedName>
</protein>
<dbReference type="EMBL" id="WKRD01000002">
    <property type="protein sequence ID" value="MSC56407.1"/>
    <property type="molecule type" value="Genomic_DNA"/>
</dbReference>
<dbReference type="Proteomes" id="UP000095780">
    <property type="component" value="Unassembled WGS sequence"/>
</dbReference>
<evidence type="ECO:0000313" key="4">
    <source>
        <dbReference type="EMBL" id="MSC56407.1"/>
    </source>
</evidence>
<dbReference type="Proteomes" id="UP000481964">
    <property type="component" value="Unassembled WGS sequence"/>
</dbReference>
<reference evidence="4 7" key="2">
    <citation type="journal article" date="2019" name="Nat. Med.">
        <title>A library of human gut bacterial isolates paired with longitudinal multiomics data enables mechanistic microbiome research.</title>
        <authorList>
            <person name="Poyet M."/>
            <person name="Groussin M."/>
            <person name="Gibbons S.M."/>
            <person name="Avila-Pacheco J."/>
            <person name="Jiang X."/>
            <person name="Kearney S.M."/>
            <person name="Perrotta A.R."/>
            <person name="Berdy B."/>
            <person name="Zhao S."/>
            <person name="Lieberman T.D."/>
            <person name="Swanson P.K."/>
            <person name="Smith M."/>
            <person name="Roesemann S."/>
            <person name="Alexander J.E."/>
            <person name="Rich S.A."/>
            <person name="Livny J."/>
            <person name="Vlamakis H."/>
            <person name="Clish C."/>
            <person name="Bullock K."/>
            <person name="Deik A."/>
            <person name="Scott J."/>
            <person name="Pierce K.A."/>
            <person name="Xavier R.J."/>
            <person name="Alm E.J."/>
        </authorList>
    </citation>
    <scope>NUCLEOTIDE SEQUENCE [LARGE SCALE GENOMIC DNA]</scope>
    <source>
        <strain evidence="4 7">BIOML-A1</strain>
    </source>
</reference>
<feature type="domain" description="DUF1540" evidence="1">
    <location>
        <begin position="62"/>
        <end position="100"/>
    </location>
</feature>
<dbReference type="EMBL" id="CZBV01000002">
    <property type="protein sequence ID" value="CUQ81466.1"/>
    <property type="molecule type" value="Genomic_DNA"/>
</dbReference>
<evidence type="ECO:0000313" key="7">
    <source>
        <dbReference type="Proteomes" id="UP000481964"/>
    </source>
</evidence>
<evidence type="ECO:0000313" key="5">
    <source>
        <dbReference type="Proteomes" id="UP000095621"/>
    </source>
</evidence>
<dbReference type="Pfam" id="PF07561">
    <property type="entry name" value="DUF1540"/>
    <property type="match status" value="2"/>
</dbReference>
<gene>
    <name evidence="2" type="ORF">ERS852490_01532</name>
    <name evidence="3" type="ORF">ERS852492_00763</name>
    <name evidence="4" type="ORF">GKE48_02915</name>
</gene>
<dbReference type="RefSeq" id="WP_022097247.1">
    <property type="nucleotide sequence ID" value="NZ_CABIXW010000002.1"/>
</dbReference>
<dbReference type="InterPro" id="IPR011437">
    <property type="entry name" value="DUF1540"/>
</dbReference>
<proteinExistence type="predicted"/>
<dbReference type="AlphaFoldDB" id="A0A174ZB95"/>
<accession>A0A174ZB95</accession>
<evidence type="ECO:0000313" key="2">
    <source>
        <dbReference type="EMBL" id="CUQ77378.1"/>
    </source>
</evidence>
<reference evidence="5 6" key="1">
    <citation type="submission" date="2015-09" db="EMBL/GenBank/DDBJ databases">
        <authorList>
            <consortium name="Pathogen Informatics"/>
        </authorList>
    </citation>
    <scope>NUCLEOTIDE SEQUENCE [LARGE SCALE GENOMIC DNA]</scope>
    <source>
        <strain evidence="2 5">2789STDY5834875</strain>
        <strain evidence="3 6">2789STDY5834878</strain>
    </source>
</reference>
<feature type="domain" description="DUF1540" evidence="1">
    <location>
        <begin position="5"/>
        <end position="40"/>
    </location>
</feature>
<evidence type="ECO:0000313" key="6">
    <source>
        <dbReference type="Proteomes" id="UP000095780"/>
    </source>
</evidence>
<evidence type="ECO:0000313" key="3">
    <source>
        <dbReference type="EMBL" id="CUQ81466.1"/>
    </source>
</evidence>
<organism evidence="3 6">
    <name type="scientific">Lachnospira eligens</name>
    <dbReference type="NCBI Taxonomy" id="39485"/>
    <lineage>
        <taxon>Bacteria</taxon>
        <taxon>Bacillati</taxon>
        <taxon>Bacillota</taxon>
        <taxon>Clostridia</taxon>
        <taxon>Lachnospirales</taxon>
        <taxon>Lachnospiraceae</taxon>
        <taxon>Lachnospira</taxon>
    </lineage>
</organism>
<name>A0A174ZB95_9FIRM</name>
<dbReference type="OrthoDB" id="9792226at2"/>
<evidence type="ECO:0000259" key="1">
    <source>
        <dbReference type="Pfam" id="PF07561"/>
    </source>
</evidence>
<dbReference type="Proteomes" id="UP000095621">
    <property type="component" value="Unassembled WGS sequence"/>
</dbReference>
<dbReference type="EMBL" id="CZBU01000003">
    <property type="protein sequence ID" value="CUQ77378.1"/>
    <property type="molecule type" value="Genomic_DNA"/>
</dbReference>